<dbReference type="AlphaFoldDB" id="A0AAP8DPU4"/>
<evidence type="ECO:0000313" key="2">
    <source>
        <dbReference type="Proteomes" id="UP000036331"/>
    </source>
</evidence>
<name>A0AAP8DPU4_ECOLX</name>
<proteinExistence type="predicted"/>
<reference evidence="1 2" key="1">
    <citation type="journal article" date="2015" name="Genome Announc.">
        <title>Draft Genome Sequences of Human-Pathogenic Escherichia coli O26:H11 Strains Carrying the stx2 Gene Only and Circulating in France.</title>
        <authorList>
            <person name="Delannoy S."/>
            <person name="Mariani-Kurkdjian P."/>
            <person name="Bonacorsi S."/>
            <person name="Liguori S."/>
            <person name="Ison S.A."/>
            <person name="Fach P."/>
        </authorList>
    </citation>
    <scope>NUCLEOTIDE SEQUENCE [LARGE SCALE GENOMIC DNA]</scope>
    <source>
        <strain evidence="1 2">34870</strain>
    </source>
</reference>
<comment type="caution">
    <text evidence="1">The sequence shown here is derived from an EMBL/GenBank/DDBJ whole genome shotgun (WGS) entry which is preliminary data.</text>
</comment>
<protein>
    <submittedName>
        <fullName evidence="1">Uncharacterized protein</fullName>
    </submittedName>
</protein>
<sequence length="169" mass="19278">MEIMFDQHVHNKSPSIYGDAQSQHENLDFDKSLWSSIENAKYSEYYRPTGRNPSKEPQIFSLQEEQHKEEGRDTVKRLELYGVAVAIIGSIVAATWTIRGTIDDKVESSRQELTGNIQTSKAEIMATIQNNQSVLQSRIDNTDQKLDSTNQSLYKVLAILESQKDKRSQ</sequence>
<evidence type="ECO:0000313" key="1">
    <source>
        <dbReference type="EMBL" id="PBN73583.1"/>
    </source>
</evidence>
<dbReference type="Proteomes" id="UP000036331">
    <property type="component" value="Unassembled WGS sequence"/>
</dbReference>
<accession>A0AAP8DPU4</accession>
<gene>
    <name evidence="1" type="ORF">ABE91_018445</name>
</gene>
<organism evidence="1 2">
    <name type="scientific">Escherichia coli</name>
    <dbReference type="NCBI Taxonomy" id="562"/>
    <lineage>
        <taxon>Bacteria</taxon>
        <taxon>Pseudomonadati</taxon>
        <taxon>Pseudomonadota</taxon>
        <taxon>Gammaproteobacteria</taxon>
        <taxon>Enterobacterales</taxon>
        <taxon>Enterobacteriaceae</taxon>
        <taxon>Escherichia</taxon>
    </lineage>
</organism>
<dbReference type="EMBL" id="LDXE02000003">
    <property type="protein sequence ID" value="PBN73583.1"/>
    <property type="molecule type" value="Genomic_DNA"/>
</dbReference>